<sequence>MKSSDELRRLLVEHRRWEEPLAEARCYGHFGDSSSSARLTQLVLGQFAQHSAQEFSFFTQGKMRWAWLSICLVLSAPWLPEGADVEVETERDWDWGSGLHELLHSFPADSPFVTDTPGSPANCSQRFWLPPSSPICWDSIAEPEEFEQSRLLVLQNRAALRAVTQASGVGEGGASYNQQAREDMQGFRTDYIGFTQTAETMQKVFHTLEEKRRKGTELWTFSSLKEQLGTAKDSIHGREHLANLLEKQLARLEGSLHILQMRLAKLLTQ</sequence>
<evidence type="ECO:0000313" key="3">
    <source>
        <dbReference type="Proteomes" id="UP001221898"/>
    </source>
</evidence>
<dbReference type="EMBL" id="JAINUG010000060">
    <property type="protein sequence ID" value="KAJ8403088.1"/>
    <property type="molecule type" value="Genomic_DNA"/>
</dbReference>
<organism evidence="2 3">
    <name type="scientific">Aldrovandia affinis</name>
    <dbReference type="NCBI Taxonomy" id="143900"/>
    <lineage>
        <taxon>Eukaryota</taxon>
        <taxon>Metazoa</taxon>
        <taxon>Chordata</taxon>
        <taxon>Craniata</taxon>
        <taxon>Vertebrata</taxon>
        <taxon>Euteleostomi</taxon>
        <taxon>Actinopterygii</taxon>
        <taxon>Neopterygii</taxon>
        <taxon>Teleostei</taxon>
        <taxon>Notacanthiformes</taxon>
        <taxon>Halosauridae</taxon>
        <taxon>Aldrovandia</taxon>
    </lineage>
</organism>
<protein>
    <submittedName>
        <fullName evidence="2">Uncharacterized protein</fullName>
    </submittedName>
</protein>
<dbReference type="Proteomes" id="UP001221898">
    <property type="component" value="Unassembled WGS sequence"/>
</dbReference>
<dbReference type="AlphaFoldDB" id="A0AAD7SIC5"/>
<proteinExistence type="predicted"/>
<name>A0AAD7SIC5_9TELE</name>
<comment type="caution">
    <text evidence="2">The sequence shown here is derived from an EMBL/GenBank/DDBJ whole genome shotgun (WGS) entry which is preliminary data.</text>
</comment>
<keyword evidence="1" id="KW-0175">Coiled coil</keyword>
<feature type="coiled-coil region" evidence="1">
    <location>
        <begin position="242"/>
        <end position="269"/>
    </location>
</feature>
<evidence type="ECO:0000313" key="2">
    <source>
        <dbReference type="EMBL" id="KAJ8403088.1"/>
    </source>
</evidence>
<gene>
    <name evidence="2" type="ORF">AAFF_G00360040</name>
</gene>
<accession>A0AAD7SIC5</accession>
<reference evidence="2" key="1">
    <citation type="journal article" date="2023" name="Science">
        <title>Genome structures resolve the early diversification of teleost fishes.</title>
        <authorList>
            <person name="Parey E."/>
            <person name="Louis A."/>
            <person name="Montfort J."/>
            <person name="Bouchez O."/>
            <person name="Roques C."/>
            <person name="Iampietro C."/>
            <person name="Lluch J."/>
            <person name="Castinel A."/>
            <person name="Donnadieu C."/>
            <person name="Desvignes T."/>
            <person name="Floi Bucao C."/>
            <person name="Jouanno E."/>
            <person name="Wen M."/>
            <person name="Mejri S."/>
            <person name="Dirks R."/>
            <person name="Jansen H."/>
            <person name="Henkel C."/>
            <person name="Chen W.J."/>
            <person name="Zahm M."/>
            <person name="Cabau C."/>
            <person name="Klopp C."/>
            <person name="Thompson A.W."/>
            <person name="Robinson-Rechavi M."/>
            <person name="Braasch I."/>
            <person name="Lecointre G."/>
            <person name="Bobe J."/>
            <person name="Postlethwait J.H."/>
            <person name="Berthelot C."/>
            <person name="Roest Crollius H."/>
            <person name="Guiguen Y."/>
        </authorList>
    </citation>
    <scope>NUCLEOTIDE SEQUENCE</scope>
    <source>
        <strain evidence="2">NC1722</strain>
    </source>
</reference>
<keyword evidence="3" id="KW-1185">Reference proteome</keyword>
<evidence type="ECO:0000256" key="1">
    <source>
        <dbReference type="SAM" id="Coils"/>
    </source>
</evidence>